<dbReference type="EMBL" id="MK500565">
    <property type="protein sequence ID" value="QBK91852.1"/>
    <property type="molecule type" value="Genomic_DNA"/>
</dbReference>
<sequence>MMYQSFSSDDSDIDLWDDFAGDCSDGEADRWMGCTCTIVNGRWEDICYAHTCRTHTMIDAEIEPPLIEICDERVMEEEYTACEKHLCTFQCALPPFSFDDEGYGGPYCHDVGDPLRGIEGKGHCRHNHGCEFHTGCVDRFQPCRFVQCTYPGCNPCLSHMDLCAFCHKGEELLCRFHRDCECGTPILLKDKMCANCAFVKRLFSKKRSRLHLLPTEVVELIQQFVIGGPTPEEPYLVEKINSYELFPASRSPHVSVPLDELIYTKASLDQEQLDAVLETEELTPFEGDCADYEEAFQVRRRAKRD</sequence>
<evidence type="ECO:0000313" key="1">
    <source>
        <dbReference type="EMBL" id="QBK91852.1"/>
    </source>
</evidence>
<reference evidence="1" key="1">
    <citation type="journal article" date="2019" name="MBio">
        <title>Virus Genomes from Deep Sea Sediments Expand the Ocean Megavirome and Support Independent Origins of Viral Gigantism.</title>
        <authorList>
            <person name="Backstrom D."/>
            <person name="Yutin N."/>
            <person name="Jorgensen S.L."/>
            <person name="Dharamshi J."/>
            <person name="Homa F."/>
            <person name="Zaremba-Niedwiedzka K."/>
            <person name="Spang A."/>
            <person name="Wolf Y.I."/>
            <person name="Koonin E.V."/>
            <person name="Ettema T.J."/>
        </authorList>
    </citation>
    <scope>NUCLEOTIDE SEQUENCE</scope>
</reference>
<accession>A0A481Z8Z5</accession>
<organism evidence="1">
    <name type="scientific">Pithovirus LCPAC304</name>
    <dbReference type="NCBI Taxonomy" id="2506594"/>
    <lineage>
        <taxon>Viruses</taxon>
        <taxon>Pithoviruses</taxon>
    </lineage>
</organism>
<gene>
    <name evidence="1" type="ORF">LCPAC304_01910</name>
</gene>
<proteinExistence type="predicted"/>
<protein>
    <submittedName>
        <fullName evidence="1">Uncharacterized protein</fullName>
    </submittedName>
</protein>
<name>A0A481Z8Z5_9VIRU</name>